<reference evidence="10" key="1">
    <citation type="journal article" date="2021" name="Front. Microbiol.">
        <title>Comprehensive Comparative Genomics and Phenotyping of Methylobacterium Species.</title>
        <authorList>
            <person name="Alessa O."/>
            <person name="Ogura Y."/>
            <person name="Fujitani Y."/>
            <person name="Takami H."/>
            <person name="Hayashi T."/>
            <person name="Sahin N."/>
            <person name="Tani A."/>
        </authorList>
    </citation>
    <scope>NUCLEOTIDE SEQUENCE</scope>
    <source>
        <strain evidence="10">DSM 17168</strain>
    </source>
</reference>
<sequence length="250" mass="27020">MTFDPFGDFESRGYLRNNEGVKDPAEVKRLEHEIFRDHVGGAVAALRTDKALGYEDVVDTHRRLFQTMYPWAGQDRTENAPDIAIVKGGRSDLFAYPDEIRRAAAHALTRGQKVEIMRERPGEVMGLLAYAHPFLEGNGRTIMVVHGEMCRRAGLHIKLAGHPQEELPRGPHEGAGPARTPSRSLPGAPRSPGGARPGARGHDPAFAAGVRARAGNGSPAARVDRRSIDSQGRNLLLGALCAAASSIIQS</sequence>
<comment type="caution">
    <text evidence="10">The sequence shown here is derived from an EMBL/GenBank/DDBJ whole genome shotgun (WGS) entry which is preliminary data.</text>
</comment>
<keyword evidence="1" id="KW-0808">Transferase</keyword>
<keyword evidence="2" id="KW-0548">Nucleotidyltransferase</keyword>
<evidence type="ECO:0000256" key="8">
    <source>
        <dbReference type="SAM" id="MobiDB-lite"/>
    </source>
</evidence>
<gene>
    <name evidence="10" type="ORF">GMJLKIPL_6482</name>
</gene>
<keyword evidence="4" id="KW-0067">ATP-binding</keyword>
<dbReference type="InterPro" id="IPR003812">
    <property type="entry name" value="Fido"/>
</dbReference>
<evidence type="ECO:0000256" key="2">
    <source>
        <dbReference type="ARBA" id="ARBA00022695"/>
    </source>
</evidence>
<organism evidence="10 11">
    <name type="scientific">Methylobacterium isbiliense</name>
    <dbReference type="NCBI Taxonomy" id="315478"/>
    <lineage>
        <taxon>Bacteria</taxon>
        <taxon>Pseudomonadati</taxon>
        <taxon>Pseudomonadota</taxon>
        <taxon>Alphaproteobacteria</taxon>
        <taxon>Hyphomicrobiales</taxon>
        <taxon>Methylobacteriaceae</taxon>
        <taxon>Methylobacterium</taxon>
    </lineage>
</organism>
<dbReference type="EMBL" id="BPQQ01000128">
    <property type="protein sequence ID" value="GJE04518.1"/>
    <property type="molecule type" value="Genomic_DNA"/>
</dbReference>
<dbReference type="SUPFAM" id="SSF140931">
    <property type="entry name" value="Fic-like"/>
    <property type="match status" value="1"/>
</dbReference>
<evidence type="ECO:0000256" key="4">
    <source>
        <dbReference type="ARBA" id="ARBA00022840"/>
    </source>
</evidence>
<reference evidence="10" key="2">
    <citation type="submission" date="2021-08" db="EMBL/GenBank/DDBJ databases">
        <authorList>
            <person name="Tani A."/>
            <person name="Ola A."/>
            <person name="Ogura Y."/>
            <person name="Katsura K."/>
            <person name="Hayashi T."/>
        </authorList>
    </citation>
    <scope>NUCLEOTIDE SEQUENCE</scope>
    <source>
        <strain evidence="10">DSM 17168</strain>
    </source>
</reference>
<evidence type="ECO:0000256" key="5">
    <source>
        <dbReference type="ARBA" id="ARBA00034531"/>
    </source>
</evidence>
<evidence type="ECO:0000313" key="10">
    <source>
        <dbReference type="EMBL" id="GJE04518.1"/>
    </source>
</evidence>
<dbReference type="InterPro" id="IPR036597">
    <property type="entry name" value="Fido-like_dom_sf"/>
</dbReference>
<dbReference type="Gene3D" id="1.10.3290.10">
    <property type="entry name" value="Fido-like domain"/>
    <property type="match status" value="1"/>
</dbReference>
<feature type="region of interest" description="Disordered" evidence="8">
    <location>
        <begin position="163"/>
        <end position="204"/>
    </location>
</feature>
<proteinExistence type="predicted"/>
<evidence type="ECO:0000259" key="9">
    <source>
        <dbReference type="PROSITE" id="PS51459"/>
    </source>
</evidence>
<dbReference type="PROSITE" id="PS51459">
    <property type="entry name" value="FIDO"/>
    <property type="match status" value="1"/>
</dbReference>
<dbReference type="Pfam" id="PF02661">
    <property type="entry name" value="Fic"/>
    <property type="match status" value="1"/>
</dbReference>
<keyword evidence="3" id="KW-0547">Nucleotide-binding</keyword>
<evidence type="ECO:0000313" key="11">
    <source>
        <dbReference type="Proteomes" id="UP001055153"/>
    </source>
</evidence>
<evidence type="ECO:0000256" key="1">
    <source>
        <dbReference type="ARBA" id="ARBA00022679"/>
    </source>
</evidence>
<dbReference type="Proteomes" id="UP001055153">
    <property type="component" value="Unassembled WGS sequence"/>
</dbReference>
<accession>A0ABQ4SRS5</accession>
<dbReference type="PANTHER" id="PTHR39560:SF1">
    <property type="entry name" value="PROTEIN ADENYLYLTRANSFERASE FIC-RELATED"/>
    <property type="match status" value="1"/>
</dbReference>
<comment type="catalytic activity">
    <reaction evidence="7">
        <text>L-tyrosyl-[protein] + ATP = O-(5'-adenylyl)-L-tyrosyl-[protein] + diphosphate</text>
        <dbReference type="Rhea" id="RHEA:54288"/>
        <dbReference type="Rhea" id="RHEA-COMP:10136"/>
        <dbReference type="Rhea" id="RHEA-COMP:13846"/>
        <dbReference type="ChEBI" id="CHEBI:30616"/>
        <dbReference type="ChEBI" id="CHEBI:33019"/>
        <dbReference type="ChEBI" id="CHEBI:46858"/>
        <dbReference type="ChEBI" id="CHEBI:83624"/>
        <dbReference type="EC" id="2.7.7.108"/>
    </reaction>
</comment>
<evidence type="ECO:0000256" key="6">
    <source>
        <dbReference type="ARBA" id="ARBA00047939"/>
    </source>
</evidence>
<dbReference type="EC" id="2.7.7.108" evidence="5"/>
<name>A0ABQ4SRS5_9HYPH</name>
<comment type="catalytic activity">
    <reaction evidence="6">
        <text>L-threonyl-[protein] + ATP = 3-O-(5'-adenylyl)-L-threonyl-[protein] + diphosphate</text>
        <dbReference type="Rhea" id="RHEA:54292"/>
        <dbReference type="Rhea" id="RHEA-COMP:11060"/>
        <dbReference type="Rhea" id="RHEA-COMP:13847"/>
        <dbReference type="ChEBI" id="CHEBI:30013"/>
        <dbReference type="ChEBI" id="CHEBI:30616"/>
        <dbReference type="ChEBI" id="CHEBI:33019"/>
        <dbReference type="ChEBI" id="CHEBI:138113"/>
        <dbReference type="EC" id="2.7.7.108"/>
    </reaction>
</comment>
<feature type="compositionally biased region" description="Basic and acidic residues" evidence="8">
    <location>
        <begin position="163"/>
        <end position="172"/>
    </location>
</feature>
<feature type="compositionally biased region" description="Low complexity" evidence="8">
    <location>
        <begin position="181"/>
        <end position="198"/>
    </location>
</feature>
<keyword evidence="11" id="KW-1185">Reference proteome</keyword>
<feature type="domain" description="Fido" evidence="9">
    <location>
        <begin position="52"/>
        <end position="190"/>
    </location>
</feature>
<evidence type="ECO:0000256" key="7">
    <source>
        <dbReference type="ARBA" id="ARBA00048696"/>
    </source>
</evidence>
<dbReference type="PANTHER" id="PTHR39560">
    <property type="entry name" value="PROTEIN ADENYLYLTRANSFERASE FIC-RELATED"/>
    <property type="match status" value="1"/>
</dbReference>
<protein>
    <recommendedName>
        <fullName evidence="5">protein adenylyltransferase</fullName>
        <ecNumber evidence="5">2.7.7.108</ecNumber>
    </recommendedName>
</protein>
<evidence type="ECO:0000256" key="3">
    <source>
        <dbReference type="ARBA" id="ARBA00022741"/>
    </source>
</evidence>